<proteinExistence type="predicted"/>
<dbReference type="Proteomes" id="UP000823611">
    <property type="component" value="Unassembled WGS sequence"/>
</dbReference>
<evidence type="ECO:0000313" key="3">
    <source>
        <dbReference type="EMBL" id="MBO8435284.1"/>
    </source>
</evidence>
<sequence>MKCSEAEELMMKYMDNELSESDAKRLNSHILECVECKESFFIYESLISDLKILSDYEAPLGFEAEVLAKISTISIDNNGRCTIKSRVNGVIWGTFSVLFGTGTMLVMYREPIMKSLLGNPYIGDTVSKLIPISMNITEQGNIIKNTADTFIGVISSTLANSIGIILAILTLICATQFIMIRNKKRTK</sequence>
<dbReference type="AlphaFoldDB" id="A0A9D9E1I6"/>
<accession>A0A9D9E1I6</accession>
<keyword evidence="1" id="KW-0472">Membrane</keyword>
<feature type="domain" description="Putative zinc-finger" evidence="2">
    <location>
        <begin position="3"/>
        <end position="36"/>
    </location>
</feature>
<keyword evidence="1" id="KW-1133">Transmembrane helix</keyword>
<reference evidence="3" key="2">
    <citation type="journal article" date="2021" name="PeerJ">
        <title>Extensive microbial diversity within the chicken gut microbiome revealed by metagenomics and culture.</title>
        <authorList>
            <person name="Gilroy R."/>
            <person name="Ravi A."/>
            <person name="Getino M."/>
            <person name="Pursley I."/>
            <person name="Horton D.L."/>
            <person name="Alikhan N.F."/>
            <person name="Baker D."/>
            <person name="Gharbi K."/>
            <person name="Hall N."/>
            <person name="Watson M."/>
            <person name="Adriaenssens E.M."/>
            <person name="Foster-Nyarko E."/>
            <person name="Jarju S."/>
            <person name="Secka A."/>
            <person name="Antonio M."/>
            <person name="Oren A."/>
            <person name="Chaudhuri R.R."/>
            <person name="La Ragione R."/>
            <person name="Hildebrand F."/>
            <person name="Pallen M.J."/>
        </authorList>
    </citation>
    <scope>NUCLEOTIDE SEQUENCE</scope>
    <source>
        <strain evidence="3">F6-4510</strain>
    </source>
</reference>
<evidence type="ECO:0000256" key="1">
    <source>
        <dbReference type="SAM" id="Phobius"/>
    </source>
</evidence>
<dbReference type="InterPro" id="IPR027383">
    <property type="entry name" value="Znf_put"/>
</dbReference>
<name>A0A9D9E1I6_9FIRM</name>
<dbReference type="Pfam" id="PF13490">
    <property type="entry name" value="zf-HC2"/>
    <property type="match status" value="1"/>
</dbReference>
<evidence type="ECO:0000313" key="4">
    <source>
        <dbReference type="Proteomes" id="UP000823611"/>
    </source>
</evidence>
<reference evidence="3" key="1">
    <citation type="submission" date="2020-10" db="EMBL/GenBank/DDBJ databases">
        <authorList>
            <person name="Gilroy R."/>
        </authorList>
    </citation>
    <scope>NUCLEOTIDE SEQUENCE</scope>
    <source>
        <strain evidence="3">F6-4510</strain>
    </source>
</reference>
<protein>
    <submittedName>
        <fullName evidence="3">Zf-HC2 domain-containing protein</fullName>
    </submittedName>
</protein>
<feature type="transmembrane region" description="Helical" evidence="1">
    <location>
        <begin position="90"/>
        <end position="108"/>
    </location>
</feature>
<evidence type="ECO:0000259" key="2">
    <source>
        <dbReference type="Pfam" id="PF13490"/>
    </source>
</evidence>
<gene>
    <name evidence="3" type="ORF">IAC55_08205</name>
</gene>
<comment type="caution">
    <text evidence="3">The sequence shown here is derived from an EMBL/GenBank/DDBJ whole genome shotgun (WGS) entry which is preliminary data.</text>
</comment>
<organism evidence="3 4">
    <name type="scientific">Candidatus Fimicola merdigallinarum</name>
    <dbReference type="NCBI Taxonomy" id="2840819"/>
    <lineage>
        <taxon>Bacteria</taxon>
        <taxon>Bacillati</taxon>
        <taxon>Bacillota</taxon>
        <taxon>Clostridia</taxon>
        <taxon>Lachnospirales</taxon>
        <taxon>Lachnospiraceae</taxon>
        <taxon>Lachnospiraceae incertae sedis</taxon>
        <taxon>Candidatus Fimicola</taxon>
    </lineage>
</organism>
<keyword evidence="1" id="KW-0812">Transmembrane</keyword>
<feature type="transmembrane region" description="Helical" evidence="1">
    <location>
        <begin position="158"/>
        <end position="180"/>
    </location>
</feature>
<dbReference type="EMBL" id="JADIMX010000159">
    <property type="protein sequence ID" value="MBO8435284.1"/>
    <property type="molecule type" value="Genomic_DNA"/>
</dbReference>